<reference evidence="11" key="2">
    <citation type="submission" date="2020-08" db="EMBL/GenBank/DDBJ databases">
        <title>Plant Genome Project.</title>
        <authorList>
            <person name="Zhang R.-G."/>
        </authorList>
    </citation>
    <scope>NUCLEOTIDE SEQUENCE</scope>
    <source>
        <strain evidence="11">Huo1</strain>
        <tissue evidence="11">Leaf</tissue>
    </source>
</reference>
<evidence type="ECO:0000256" key="8">
    <source>
        <dbReference type="SAM" id="MobiDB-lite"/>
    </source>
</evidence>
<evidence type="ECO:0000256" key="5">
    <source>
        <dbReference type="ARBA" id="ARBA00022989"/>
    </source>
</evidence>
<sequence length="260" mass="29399">MPSSRCCCPSFVMPLLCAARVVASAAVSSSLSFVDCRRCHHRRYCHSKPLGTTEQLLLLPAGSSSFAFFRQFYPAVAKVDYLALRHGFATEHLSPQVKESFDFQKYINRALEEDFKVIVGISPASWFGVGFWMPFISLIIILLVGAKLQVIITKMGTRILEKGHVVQGNLLVRPTKDLFWFRRPQLLLFLIHFVLFENAFQIALLAWSWEAAKNQAKEGQPPVNRESNGETHGGGERQAASPYRHEKKKETSVIEMERDV</sequence>
<keyword evidence="4" id="KW-0611">Plant defense</keyword>
<comment type="subcellular location">
    <subcellularLocation>
        <location evidence="1">Membrane</location>
        <topology evidence="1">Multi-pass membrane protein</topology>
    </subcellularLocation>
</comment>
<keyword evidence="12" id="KW-1185">Reference proteome</keyword>
<dbReference type="InterPro" id="IPR004326">
    <property type="entry name" value="Mlo"/>
</dbReference>
<dbReference type="PANTHER" id="PTHR31942:SF128">
    <property type="entry name" value="MLO-LIKE PROTEIN"/>
    <property type="match status" value="1"/>
</dbReference>
<evidence type="ECO:0000313" key="12">
    <source>
        <dbReference type="Proteomes" id="UP000298416"/>
    </source>
</evidence>
<gene>
    <name evidence="11" type="ORF">SASPL_149215</name>
</gene>
<dbReference type="AlphaFoldDB" id="A0A8X8WBB2"/>
<feature type="transmembrane region" description="Helical" evidence="9">
    <location>
        <begin position="186"/>
        <end position="209"/>
    </location>
</feature>
<feature type="signal peptide" evidence="10">
    <location>
        <begin position="1"/>
        <end position="25"/>
    </location>
</feature>
<dbReference type="EMBL" id="PNBA02000019">
    <property type="protein sequence ID" value="KAG6391460.1"/>
    <property type="molecule type" value="Genomic_DNA"/>
</dbReference>
<feature type="region of interest" description="Disordered" evidence="8">
    <location>
        <begin position="216"/>
        <end position="260"/>
    </location>
</feature>
<comment type="caution">
    <text evidence="11">The sequence shown here is derived from an EMBL/GenBank/DDBJ whole genome shotgun (WGS) entry which is preliminary data.</text>
</comment>
<proteinExistence type="inferred from homology"/>
<comment type="similarity">
    <text evidence="2">Belongs to the MLO family.</text>
</comment>
<keyword evidence="5 9" id="KW-1133">Transmembrane helix</keyword>
<organism evidence="11">
    <name type="scientific">Salvia splendens</name>
    <name type="common">Scarlet sage</name>
    <dbReference type="NCBI Taxonomy" id="180675"/>
    <lineage>
        <taxon>Eukaryota</taxon>
        <taxon>Viridiplantae</taxon>
        <taxon>Streptophyta</taxon>
        <taxon>Embryophyta</taxon>
        <taxon>Tracheophyta</taxon>
        <taxon>Spermatophyta</taxon>
        <taxon>Magnoliopsida</taxon>
        <taxon>eudicotyledons</taxon>
        <taxon>Gunneridae</taxon>
        <taxon>Pentapetalae</taxon>
        <taxon>asterids</taxon>
        <taxon>lamiids</taxon>
        <taxon>Lamiales</taxon>
        <taxon>Lamiaceae</taxon>
        <taxon>Nepetoideae</taxon>
        <taxon>Mentheae</taxon>
        <taxon>Salviinae</taxon>
        <taxon>Salvia</taxon>
        <taxon>Salvia subgen. Calosphace</taxon>
        <taxon>core Calosphace</taxon>
    </lineage>
</organism>
<evidence type="ECO:0000256" key="2">
    <source>
        <dbReference type="ARBA" id="ARBA00006574"/>
    </source>
</evidence>
<evidence type="ECO:0000256" key="4">
    <source>
        <dbReference type="ARBA" id="ARBA00022821"/>
    </source>
</evidence>
<evidence type="ECO:0000256" key="6">
    <source>
        <dbReference type="ARBA" id="ARBA00023136"/>
    </source>
</evidence>
<reference evidence="11" key="1">
    <citation type="submission" date="2018-01" db="EMBL/GenBank/DDBJ databases">
        <authorList>
            <person name="Mao J.F."/>
        </authorList>
    </citation>
    <scope>NUCLEOTIDE SEQUENCE</scope>
    <source>
        <strain evidence="11">Huo1</strain>
        <tissue evidence="11">Leaf</tissue>
    </source>
</reference>
<evidence type="ECO:0000256" key="9">
    <source>
        <dbReference type="SAM" id="Phobius"/>
    </source>
</evidence>
<evidence type="ECO:0000256" key="7">
    <source>
        <dbReference type="ARBA" id="ARBA00023265"/>
    </source>
</evidence>
<evidence type="ECO:0000256" key="3">
    <source>
        <dbReference type="ARBA" id="ARBA00022692"/>
    </source>
</evidence>
<dbReference type="Pfam" id="PF03094">
    <property type="entry name" value="Mlo"/>
    <property type="match status" value="1"/>
</dbReference>
<dbReference type="GO" id="GO:0016020">
    <property type="term" value="C:membrane"/>
    <property type="evidence" value="ECO:0007669"/>
    <property type="project" value="UniProtKB-SubCell"/>
</dbReference>
<feature type="compositionally biased region" description="Basic and acidic residues" evidence="8">
    <location>
        <begin position="248"/>
        <end position="260"/>
    </location>
</feature>
<keyword evidence="3 9" id="KW-0812">Transmembrane</keyword>
<dbReference type="Proteomes" id="UP000298416">
    <property type="component" value="Unassembled WGS sequence"/>
</dbReference>
<feature type="transmembrane region" description="Helical" evidence="9">
    <location>
        <begin position="126"/>
        <end position="146"/>
    </location>
</feature>
<keyword evidence="6 9" id="KW-0472">Membrane</keyword>
<keyword evidence="7" id="KW-0568">Pathogenesis-related protein</keyword>
<evidence type="ECO:0000256" key="10">
    <source>
        <dbReference type="SAM" id="SignalP"/>
    </source>
</evidence>
<keyword evidence="10" id="KW-0732">Signal</keyword>
<name>A0A8X8WBB2_SALSN</name>
<evidence type="ECO:0000313" key="11">
    <source>
        <dbReference type="EMBL" id="KAG6391460.1"/>
    </source>
</evidence>
<dbReference type="GO" id="GO:0006952">
    <property type="term" value="P:defense response"/>
    <property type="evidence" value="ECO:0007669"/>
    <property type="project" value="UniProtKB-KW"/>
</dbReference>
<accession>A0A8X8WBB2</accession>
<feature type="chain" id="PRO_5036491408" evidence="10">
    <location>
        <begin position="26"/>
        <end position="260"/>
    </location>
</feature>
<dbReference type="PANTHER" id="PTHR31942">
    <property type="entry name" value="MLO-LIKE PROTEIN 1"/>
    <property type="match status" value="1"/>
</dbReference>
<evidence type="ECO:0000256" key="1">
    <source>
        <dbReference type="ARBA" id="ARBA00004141"/>
    </source>
</evidence>
<protein>
    <submittedName>
        <fullName evidence="11">Uncharacterized protein</fullName>
    </submittedName>
</protein>